<dbReference type="PANTHER" id="PTHR10527">
    <property type="entry name" value="IMPORTIN BETA"/>
    <property type="match status" value="1"/>
</dbReference>
<reference evidence="6" key="1">
    <citation type="journal article" date="2015" name="PLoS ONE">
        <title>Comprehensive Evaluation of Toxoplasma gondii VEG and Neospora caninum LIV Genomes with Tachyzoite Stage Transcriptome and Proteome Defines Novel Transcript Features.</title>
        <authorList>
            <person name="Ramaprasad A."/>
            <person name="Mourier T."/>
            <person name="Naeem R."/>
            <person name="Malas T.B."/>
            <person name="Moussa E."/>
            <person name="Panigrahi A."/>
            <person name="Vermont S.J."/>
            <person name="Otto T.D."/>
            <person name="Wastling J."/>
            <person name="Pain A."/>
        </authorList>
    </citation>
    <scope>NUCLEOTIDE SEQUENCE</scope>
    <source>
        <strain evidence="6">Liverpool</strain>
    </source>
</reference>
<evidence type="ECO:0000256" key="5">
    <source>
        <dbReference type="ARBA" id="ARBA00022927"/>
    </source>
</evidence>
<accession>A0A0F7U737</accession>
<organism evidence="6">
    <name type="scientific">Neospora caninum (strain Liverpool)</name>
    <dbReference type="NCBI Taxonomy" id="572307"/>
    <lineage>
        <taxon>Eukaryota</taxon>
        <taxon>Sar</taxon>
        <taxon>Alveolata</taxon>
        <taxon>Apicomplexa</taxon>
        <taxon>Conoidasida</taxon>
        <taxon>Coccidia</taxon>
        <taxon>Eucoccidiorida</taxon>
        <taxon>Eimeriorina</taxon>
        <taxon>Sarcocystidae</taxon>
        <taxon>Neospora</taxon>
    </lineage>
</organism>
<sequence length="1174" mass="125528">MPPVPSPASQNPMGQPNAVHEALKALQSPDNAVRSASEAALAGVPLPQLLPALAQSVREDGPSPADQHLAAILLRRCLQSRWGEVEGTLDAAEVDALLQRTLEALLQAVLESADGMVKKSAADAAAEVWRRTQTRSLEDAPCAVVARWLAEPELGQLATATALFRLFDRLCEDEDMAARLAQTHGVNVARKVALTLQAGRDGGKEIEGCVAASLEVLVTCVSSLPSGSPIRASLSDLAPPLLSVLLANPSPALFVSAQQLAEALPQFFAGHHARLLELVVHIVGNREGAHDADDSDDVKPVALRLAVSAIISAPKWARKNLSIVKPLLEVLAECCGRVTADEETWSLKDREEDEEDDKLSQEALALATRVAERLNNNAVLEMLLHICTSFLASGDSHRQLAALALLAALLEEEHSSLSVVAHSDEIVSVCLLRLQSPQARLRWAALNCLCCLLQREERDGEVTEREKNLLGNLLGSLQTETNNRCRRKGLQAVAEFFSNFAGSEEDDGGKAMDAAVYGQLAPYIDTALQNAVVPLCDSSDAQTQELALAVGSVLAQVSGQHFQRFFSFFMGAVRRLLSVDFASFLQTHPHGCSLLETVVEFAGALAAAVGMEVFAPDAPWLLERLVEIQNVCSQGTADASLQATAMEAVGVVAKVMGGAAVRFLPAISPIVLAKVRQHVECNFAEAIAAGGEAGAKISEEGRISKVNITDKSGRQTVISINTAAVEEKCAALQLLGTLATSVAGQVAPATAAEWAAAVTAESRAQFALIRKEAFQALPAIVNCLSVSDAAQFVRLSREALALVVEALKENNARHLSDFVLPAATRLVQNLSTEKERKEACRGLAALGERQDAGDGLAAAETVFTAEERRAFLAQIFEAMGRFVIPILTEEFEILASKEGEDDEWENVDEDEEEKAEAAAEAYDAVMQTAGALFKLYGAECLPAFDAHLKMPFGALLAHEQANPGGKVSALCIFADAINYAGAEAGKMYGEVVLPAALLTVCPPSEALVEDDVFAISAAAYGIGALAMHSRETFLSRREGAVEALTRALQSPVLQTDACRSAADCAACALLKIALLYTREVGEQSATIFTELLKRWFPLKDDTQEIDASIELLTNMVTENHILLQAASAKDECQQVLRALLADKAKEAETAKDEDKKLLATWKKARLQKALELIR</sequence>
<evidence type="ECO:0000256" key="2">
    <source>
        <dbReference type="ARBA" id="ARBA00022448"/>
    </source>
</evidence>
<dbReference type="InterPro" id="IPR016024">
    <property type="entry name" value="ARM-type_fold"/>
</dbReference>
<evidence type="ECO:0000256" key="3">
    <source>
        <dbReference type="ARBA" id="ARBA00022490"/>
    </source>
</evidence>
<dbReference type="GO" id="GO:0006606">
    <property type="term" value="P:protein import into nucleus"/>
    <property type="evidence" value="ECO:0007669"/>
    <property type="project" value="InterPro"/>
</dbReference>
<keyword evidence="3" id="KW-0963">Cytoplasm</keyword>
<keyword evidence="4" id="KW-0677">Repeat</keyword>
<dbReference type="GO" id="GO:0005737">
    <property type="term" value="C:cytoplasm"/>
    <property type="evidence" value="ECO:0007669"/>
    <property type="project" value="UniProtKB-SubCell"/>
</dbReference>
<protein>
    <submittedName>
        <fullName evidence="6">HEAT repeat-containing protein</fullName>
    </submittedName>
</protein>
<gene>
    <name evidence="6" type="ORF">BN1204_001290</name>
</gene>
<evidence type="ECO:0000256" key="1">
    <source>
        <dbReference type="ARBA" id="ARBA00004496"/>
    </source>
</evidence>
<dbReference type="AlphaFoldDB" id="A0A0F7U737"/>
<proteinExistence type="predicted"/>
<dbReference type="SUPFAM" id="SSF48371">
    <property type="entry name" value="ARM repeat"/>
    <property type="match status" value="2"/>
</dbReference>
<dbReference type="InterPro" id="IPR040122">
    <property type="entry name" value="Importin_beta"/>
</dbReference>
<evidence type="ECO:0000256" key="4">
    <source>
        <dbReference type="ARBA" id="ARBA00022737"/>
    </source>
</evidence>
<dbReference type="InterPro" id="IPR011989">
    <property type="entry name" value="ARM-like"/>
</dbReference>
<evidence type="ECO:0000313" key="6">
    <source>
        <dbReference type="EMBL" id="CEL64222.1"/>
    </source>
</evidence>
<dbReference type="Gene3D" id="1.25.10.10">
    <property type="entry name" value="Leucine-rich Repeat Variant"/>
    <property type="match status" value="1"/>
</dbReference>
<keyword evidence="2" id="KW-0813">Transport</keyword>
<dbReference type="EMBL" id="LN714474">
    <property type="protein sequence ID" value="CEL64222.1"/>
    <property type="molecule type" value="Genomic_DNA"/>
</dbReference>
<name>A0A0F7U737_NEOCL</name>
<keyword evidence="5" id="KW-0653">Protein transport</keyword>
<comment type="subcellular location">
    <subcellularLocation>
        <location evidence="1">Cytoplasm</location>
    </subcellularLocation>
</comment>